<proteinExistence type="predicted"/>
<keyword evidence="2" id="KW-1185">Reference proteome</keyword>
<sequence length="146" mass="15611">MTDTTSAQGLPGPLQQAQLMAAIGEAVGSSLPAGWTGARFVATMTAGVSDFAVWVTRDGAETKALAPRPASKAAKQLRELMYEPGKGTWYTMSMTLQPQGSADTAFDYDSEPDFSPAPIDDAAFASDLQRFPRDADHTPDWLRAKL</sequence>
<evidence type="ECO:0000313" key="2">
    <source>
        <dbReference type="Proteomes" id="UP000321749"/>
    </source>
</evidence>
<evidence type="ECO:0000313" key="1">
    <source>
        <dbReference type="EMBL" id="GEK80694.1"/>
    </source>
</evidence>
<organism evidence="1 2">
    <name type="scientific">Agrococcus baldri</name>
    <dbReference type="NCBI Taxonomy" id="153730"/>
    <lineage>
        <taxon>Bacteria</taxon>
        <taxon>Bacillati</taxon>
        <taxon>Actinomycetota</taxon>
        <taxon>Actinomycetes</taxon>
        <taxon>Micrococcales</taxon>
        <taxon>Microbacteriaceae</taxon>
        <taxon>Agrococcus</taxon>
    </lineage>
</organism>
<gene>
    <name evidence="1" type="ORF">ABA31_20450</name>
</gene>
<dbReference type="Proteomes" id="UP000321749">
    <property type="component" value="Unassembled WGS sequence"/>
</dbReference>
<comment type="caution">
    <text evidence="1">The sequence shown here is derived from an EMBL/GenBank/DDBJ whole genome shotgun (WGS) entry which is preliminary data.</text>
</comment>
<reference evidence="1 2" key="1">
    <citation type="submission" date="2019-07" db="EMBL/GenBank/DDBJ databases">
        <title>Whole genome shotgun sequence of Agrococcus baldri NBRC 103055.</title>
        <authorList>
            <person name="Hosoyama A."/>
            <person name="Uohara A."/>
            <person name="Ohji S."/>
            <person name="Ichikawa N."/>
        </authorList>
    </citation>
    <scope>NUCLEOTIDE SEQUENCE [LARGE SCALE GENOMIC DNA]</scope>
    <source>
        <strain evidence="1 2">NBRC 103055</strain>
    </source>
</reference>
<name>A0AA87RHM9_9MICO</name>
<dbReference type="AlphaFoldDB" id="A0AA87RHM9"/>
<dbReference type="SUPFAM" id="SSF160424">
    <property type="entry name" value="BH3703-like"/>
    <property type="match status" value="1"/>
</dbReference>
<dbReference type="InterPro" id="IPR036170">
    <property type="entry name" value="YezG-like_sf"/>
</dbReference>
<protein>
    <submittedName>
        <fullName evidence="1">Uncharacterized protein</fullName>
    </submittedName>
</protein>
<accession>A0AA87RHM9</accession>
<dbReference type="EMBL" id="BJUU01000013">
    <property type="protein sequence ID" value="GEK80694.1"/>
    <property type="molecule type" value="Genomic_DNA"/>
</dbReference>